<reference evidence="5 6" key="1">
    <citation type="journal article" date="2019" name="Nat. Med.">
        <title>A library of human gut bacterial isolates paired with longitudinal multiomics data enables mechanistic microbiome research.</title>
        <authorList>
            <person name="Poyet M."/>
            <person name="Groussin M."/>
            <person name="Gibbons S.M."/>
            <person name="Avila-Pacheco J."/>
            <person name="Jiang X."/>
            <person name="Kearney S.M."/>
            <person name="Perrotta A.R."/>
            <person name="Berdy B."/>
            <person name="Zhao S."/>
            <person name="Lieberman T.D."/>
            <person name="Swanson P.K."/>
            <person name="Smith M."/>
            <person name="Roesemann S."/>
            <person name="Alexander J.E."/>
            <person name="Rich S.A."/>
            <person name="Livny J."/>
            <person name="Vlamakis H."/>
            <person name="Clish C."/>
            <person name="Bullock K."/>
            <person name="Deik A."/>
            <person name="Scott J."/>
            <person name="Pierce K.A."/>
            <person name="Xavier R.J."/>
            <person name="Alm E.J."/>
        </authorList>
    </citation>
    <scope>NUCLEOTIDE SEQUENCE [LARGE SCALE GENOMIC DNA]</scope>
    <source>
        <strain evidence="3 6">BIOML-A2</strain>
        <strain evidence="4 5">BIOML-A5</strain>
    </source>
</reference>
<dbReference type="EMBL" id="WKPR01000015">
    <property type="protein sequence ID" value="MSB20757.1"/>
    <property type="molecule type" value="Genomic_DNA"/>
</dbReference>
<dbReference type="EMBL" id="WKPO01000043">
    <property type="protein sequence ID" value="MSB50833.1"/>
    <property type="molecule type" value="Genomic_DNA"/>
</dbReference>
<dbReference type="Proteomes" id="UP001211006">
    <property type="component" value="Unassembled WGS sequence"/>
</dbReference>
<dbReference type="EMBL" id="JAQLWO010000003">
    <property type="protein sequence ID" value="MDB7905275.1"/>
    <property type="molecule type" value="Genomic_DNA"/>
</dbReference>
<dbReference type="PANTHER" id="PTHR12684:SF2">
    <property type="entry name" value="TRNA 2'-PHOSPHOTRANSFERASE 1"/>
    <property type="match status" value="1"/>
</dbReference>
<accession>A0A1Y4FH05</accession>
<dbReference type="Proteomes" id="UP000434475">
    <property type="component" value="Unassembled WGS sequence"/>
</dbReference>
<dbReference type="RefSeq" id="WP_081746112.1">
    <property type="nucleotide sequence ID" value="NZ_BAABZG010000001.1"/>
</dbReference>
<dbReference type="EC" id="2.7.1.-" evidence="2"/>
<feature type="compositionally biased region" description="Basic residues" evidence="1">
    <location>
        <begin position="112"/>
        <end position="121"/>
    </location>
</feature>
<evidence type="ECO:0000313" key="4">
    <source>
        <dbReference type="EMBL" id="MSB50833.1"/>
    </source>
</evidence>
<gene>
    <name evidence="4" type="ORF">GKE90_19420</name>
    <name evidence="3" type="ORF">GKE97_14700</name>
    <name evidence="2" type="ORF">PND83_04725</name>
</gene>
<evidence type="ECO:0000256" key="1">
    <source>
        <dbReference type="SAM" id="MobiDB-lite"/>
    </source>
</evidence>
<dbReference type="GO" id="GO:0000215">
    <property type="term" value="F:tRNA 2'-phosphotransferase activity"/>
    <property type="evidence" value="ECO:0007669"/>
    <property type="project" value="TreeGrafter"/>
</dbReference>
<dbReference type="InterPro" id="IPR042080">
    <property type="entry name" value="RNA_2'-PTrans_N"/>
</dbReference>
<organism evidence="4 5">
    <name type="scientific">Flavonifractor plautii</name>
    <name type="common">Fusobacterium plautii</name>
    <dbReference type="NCBI Taxonomy" id="292800"/>
    <lineage>
        <taxon>Bacteria</taxon>
        <taxon>Bacillati</taxon>
        <taxon>Bacillota</taxon>
        <taxon>Clostridia</taxon>
        <taxon>Eubacteriales</taxon>
        <taxon>Oscillospiraceae</taxon>
        <taxon>Flavonifractor</taxon>
    </lineage>
</organism>
<feature type="region of interest" description="Disordered" evidence="1">
    <location>
        <begin position="112"/>
        <end position="134"/>
    </location>
</feature>
<dbReference type="GO" id="GO:0008033">
    <property type="term" value="P:tRNA processing"/>
    <property type="evidence" value="ECO:0007669"/>
    <property type="project" value="TreeGrafter"/>
</dbReference>
<evidence type="ECO:0000313" key="2">
    <source>
        <dbReference type="EMBL" id="MDB7905275.1"/>
    </source>
</evidence>
<evidence type="ECO:0000313" key="3">
    <source>
        <dbReference type="EMBL" id="MSB20757.1"/>
    </source>
</evidence>
<reference evidence="2" key="2">
    <citation type="submission" date="2023-01" db="EMBL/GenBank/DDBJ databases">
        <title>Human gut microbiome strain richness.</title>
        <authorList>
            <person name="Chen-Liaw A."/>
        </authorList>
    </citation>
    <scope>NUCLEOTIDE SEQUENCE</scope>
    <source>
        <strain evidence="2">2225st1_A6_2225SCRN_200828</strain>
    </source>
</reference>
<dbReference type="InterPro" id="IPR002745">
    <property type="entry name" value="Ptrans_KptA/Tpt1"/>
</dbReference>
<dbReference type="Proteomes" id="UP000429811">
    <property type="component" value="Unassembled WGS sequence"/>
</dbReference>
<dbReference type="Pfam" id="PF01885">
    <property type="entry name" value="PTS_2-RNA"/>
    <property type="match status" value="1"/>
</dbReference>
<name>A0A1Y4FH05_FLAPL</name>
<evidence type="ECO:0000313" key="5">
    <source>
        <dbReference type="Proteomes" id="UP000429811"/>
    </source>
</evidence>
<proteinExistence type="predicted"/>
<comment type="caution">
    <text evidence="4">The sequence shown here is derived from an EMBL/GenBank/DDBJ whole genome shotgun (WGS) entry which is preliminary data.</text>
</comment>
<dbReference type="AlphaFoldDB" id="A0A1Y4FH05"/>
<keyword evidence="2" id="KW-0808">Transferase</keyword>
<sequence length="167" mass="18233">MSLILRHKPEVIRTQLDAHGWADVNALPAGIGKKYPINRDILEEIVRSDSKQRYAFNEDRTLIRANQGHSIQVDVGLTVTEPPEALYHGTAQRFSAGGVLLSGAIPIWATGRRRSRPRSGWRRSGCGRADTGSAPCPSLRTRTCGSFCWNRNPSGASGRLPSLTTGV</sequence>
<dbReference type="PANTHER" id="PTHR12684">
    <property type="entry name" value="PUTATIVE PHOSPHOTRANSFERASE"/>
    <property type="match status" value="1"/>
</dbReference>
<protein>
    <submittedName>
        <fullName evidence="2">RNA 2'-phosphotransferase</fullName>
        <ecNumber evidence="2">2.7.1.-</ecNumber>
    </submittedName>
</protein>
<evidence type="ECO:0000313" key="6">
    <source>
        <dbReference type="Proteomes" id="UP000434475"/>
    </source>
</evidence>
<dbReference type="Gene3D" id="1.10.10.970">
    <property type="entry name" value="RNA 2'-phosphotransferase, Tpt1/KptA family, N-terminal domain"/>
    <property type="match status" value="1"/>
</dbReference>
<dbReference type="SUPFAM" id="SSF56399">
    <property type="entry name" value="ADP-ribosylation"/>
    <property type="match status" value="1"/>
</dbReference>